<dbReference type="Proteomes" id="UP001458880">
    <property type="component" value="Unassembled WGS sequence"/>
</dbReference>
<evidence type="ECO:0000256" key="1">
    <source>
        <dbReference type="SAM" id="MobiDB-lite"/>
    </source>
</evidence>
<feature type="compositionally biased region" description="Basic and acidic residues" evidence="1">
    <location>
        <begin position="573"/>
        <end position="595"/>
    </location>
</feature>
<dbReference type="Gene3D" id="3.80.10.10">
    <property type="entry name" value="Ribonuclease Inhibitor"/>
    <property type="match status" value="1"/>
</dbReference>
<protein>
    <submittedName>
        <fullName evidence="3">F-box-like</fullName>
    </submittedName>
</protein>
<feature type="compositionally biased region" description="Polar residues" evidence="1">
    <location>
        <begin position="643"/>
        <end position="661"/>
    </location>
</feature>
<keyword evidence="4" id="KW-1185">Reference proteome</keyword>
<evidence type="ECO:0000313" key="4">
    <source>
        <dbReference type="Proteomes" id="UP001458880"/>
    </source>
</evidence>
<evidence type="ECO:0000313" key="3">
    <source>
        <dbReference type="EMBL" id="KAK9746320.1"/>
    </source>
</evidence>
<gene>
    <name evidence="3" type="ORF">QE152_g6283</name>
</gene>
<dbReference type="Gene3D" id="1.20.1280.50">
    <property type="match status" value="1"/>
</dbReference>
<reference evidence="3 4" key="1">
    <citation type="journal article" date="2024" name="BMC Genomics">
        <title>De novo assembly and annotation of Popillia japonica's genome with initial clues to its potential as an invasive pest.</title>
        <authorList>
            <person name="Cucini C."/>
            <person name="Boschi S."/>
            <person name="Funari R."/>
            <person name="Cardaioli E."/>
            <person name="Iannotti N."/>
            <person name="Marturano G."/>
            <person name="Paoli F."/>
            <person name="Bruttini M."/>
            <person name="Carapelli A."/>
            <person name="Frati F."/>
            <person name="Nardi F."/>
        </authorList>
    </citation>
    <scope>NUCLEOTIDE SEQUENCE [LARGE SCALE GENOMIC DNA]</scope>
    <source>
        <strain evidence="3">DMR45628</strain>
    </source>
</reference>
<name>A0AAW1MJ64_POPJA</name>
<dbReference type="InterPro" id="IPR032675">
    <property type="entry name" value="LRR_dom_sf"/>
</dbReference>
<dbReference type="InterPro" id="IPR036047">
    <property type="entry name" value="F-box-like_dom_sf"/>
</dbReference>
<feature type="compositionally biased region" description="Acidic residues" evidence="1">
    <location>
        <begin position="504"/>
        <end position="513"/>
    </location>
</feature>
<accession>A0AAW1MJ64</accession>
<dbReference type="SUPFAM" id="SSF52047">
    <property type="entry name" value="RNI-like"/>
    <property type="match status" value="1"/>
</dbReference>
<feature type="region of interest" description="Disordered" evidence="1">
    <location>
        <begin position="560"/>
        <end position="595"/>
    </location>
</feature>
<sequence length="792" mass="91452">MFIRKFRMDLAYKSYDILTLSDYSLIHIFTYVSSSDLYNLSLTCKRFEGLVKDKMLWQLIDSREGVNDKEKVNFCIDRVNERTKWFLVCSDQRDVQILPEDLFTSCAFTNLTVLALENQLIRGDLAKLAKYPKGLVELSLRKSFVHNHSGFFTFSYLYMENLKVLILDECGWVETYMLVPMSKYPKLEVLSLFKCKKLSDSDIAYLSLAGCFGFKQLRVLDIRFTGLGDQILKTFYKHPTLHELYFQSYISTFALDRAKRRLEIARGSPIKRCAYFSDYDEIPDTNRQSMAKIFGFHCYRTYRRQNLTSHGLVMFNFVVPNLDEDYELESVLYKPPYGECKCGYEDKRDLNNKLEVSEDIQKKTKGKREEIMKLKNIIKEEKYKRCSPYAYLIAPRRPMEEWIGISGYKTFHKPDGIDLSEEATPKNKQIYWIYGRETPKNKQIYWIYGREPLTQYEMAMFEHTDVHSLQSEAALPLDVMNSFTGDPTVIMGPSFDNPPRENLSEESEDDDNERENMFDAENWISFEDTNILVDELLDEIHAQRNEQIRNGEVVNGEIVDRENGVNGNPQDPSDVKASKVEEGKTTDQEDVKTNKERKCEICNSAINDEFVNEDDTICKKCSQNNSCKTKVLRFKCGRNLQKNNAASTSKDTKEPTPSTSNSHKRSRDNTNNSVPPSEAKKFKPNHKAAPSNSAEFDLNISCDAEDVNIKVNSPNMFFIDLQQPEQGVMNVPIRGGGLINILLGADGQTRTAIRKLSLRGYQKINDNTLDYLKGLKLDLLDIRRSTTTPWTI</sequence>
<comment type="caution">
    <text evidence="3">The sequence shown here is derived from an EMBL/GenBank/DDBJ whole genome shotgun (WGS) entry which is preliminary data.</text>
</comment>
<dbReference type="AlphaFoldDB" id="A0AAW1MJ64"/>
<dbReference type="EMBL" id="JASPKY010000041">
    <property type="protein sequence ID" value="KAK9746320.1"/>
    <property type="molecule type" value="Genomic_DNA"/>
</dbReference>
<dbReference type="SUPFAM" id="SSF81383">
    <property type="entry name" value="F-box domain"/>
    <property type="match status" value="1"/>
</dbReference>
<feature type="region of interest" description="Disordered" evidence="1">
    <location>
        <begin position="489"/>
        <end position="514"/>
    </location>
</feature>
<feature type="region of interest" description="Disordered" evidence="1">
    <location>
        <begin position="643"/>
        <end position="692"/>
    </location>
</feature>
<dbReference type="Pfam" id="PF12937">
    <property type="entry name" value="F-box-like"/>
    <property type="match status" value="1"/>
</dbReference>
<feature type="domain" description="F-box" evidence="2">
    <location>
        <begin position="14"/>
        <end position="60"/>
    </location>
</feature>
<proteinExistence type="predicted"/>
<organism evidence="3 4">
    <name type="scientific">Popillia japonica</name>
    <name type="common">Japanese beetle</name>
    <dbReference type="NCBI Taxonomy" id="7064"/>
    <lineage>
        <taxon>Eukaryota</taxon>
        <taxon>Metazoa</taxon>
        <taxon>Ecdysozoa</taxon>
        <taxon>Arthropoda</taxon>
        <taxon>Hexapoda</taxon>
        <taxon>Insecta</taxon>
        <taxon>Pterygota</taxon>
        <taxon>Neoptera</taxon>
        <taxon>Endopterygota</taxon>
        <taxon>Coleoptera</taxon>
        <taxon>Polyphaga</taxon>
        <taxon>Scarabaeiformia</taxon>
        <taxon>Scarabaeidae</taxon>
        <taxon>Rutelinae</taxon>
        <taxon>Popillia</taxon>
    </lineage>
</organism>
<dbReference type="InterPro" id="IPR001810">
    <property type="entry name" value="F-box_dom"/>
</dbReference>
<evidence type="ECO:0000259" key="2">
    <source>
        <dbReference type="PROSITE" id="PS50181"/>
    </source>
</evidence>
<dbReference type="PROSITE" id="PS50181">
    <property type="entry name" value="FBOX"/>
    <property type="match status" value="1"/>
</dbReference>